<feature type="domain" description="PD-(D/E)XK endonuclease-like" evidence="1">
    <location>
        <begin position="49"/>
        <end position="217"/>
    </location>
</feature>
<dbReference type="EMBL" id="MHCZ01000002">
    <property type="protein sequence ID" value="OGY30481.1"/>
    <property type="molecule type" value="Genomic_DNA"/>
</dbReference>
<dbReference type="AlphaFoldDB" id="A0A1G1WSC2"/>
<dbReference type="InterPro" id="IPR038726">
    <property type="entry name" value="PDDEXK_AddAB-type"/>
</dbReference>
<evidence type="ECO:0000259" key="1">
    <source>
        <dbReference type="Pfam" id="PF12705"/>
    </source>
</evidence>
<comment type="caution">
    <text evidence="2">The sequence shown here is derived from an EMBL/GenBank/DDBJ whole genome shotgun (WGS) entry which is preliminary data.</text>
</comment>
<accession>A0A1G1WSC2</accession>
<evidence type="ECO:0000313" key="3">
    <source>
        <dbReference type="Proteomes" id="UP000178068"/>
    </source>
</evidence>
<dbReference type="STRING" id="1802603.A3F35_03535"/>
<dbReference type="Pfam" id="PF12705">
    <property type="entry name" value="PDDEXK_1"/>
    <property type="match status" value="1"/>
</dbReference>
<organism evidence="2 3">
    <name type="scientific">Candidatus Woykebacteria bacterium RIFCSPHIGHO2_12_FULL_45_10</name>
    <dbReference type="NCBI Taxonomy" id="1802603"/>
    <lineage>
        <taxon>Bacteria</taxon>
        <taxon>Candidatus Woykeibacteriota</taxon>
    </lineage>
</organism>
<sequence length="223" mass="25814">MTKLSRSKLELLIECPRCFWLYAGQNVARPFGAPYTINNAIDFLLKKEFDEHRKNGTAHYLIKREGIDAVPFLHDDIDKWRNTFTGIQYEDKENDFLVFGAVDDIWVDSKGKLMVVDYKASGAKEGELYDSYKRQMEIYQWLLRKNDFKVLDRGYFVYCRVNKEGGFAGGELSFDIKVQPYDGDDSWVTEKISEARKVLDGKVPEPAADCSYCNYRAATEKFS</sequence>
<evidence type="ECO:0000313" key="2">
    <source>
        <dbReference type="EMBL" id="OGY30481.1"/>
    </source>
</evidence>
<dbReference type="InterPro" id="IPR011604">
    <property type="entry name" value="PDDEXK-like_dom_sf"/>
</dbReference>
<dbReference type="Gene3D" id="3.90.320.10">
    <property type="match status" value="1"/>
</dbReference>
<protein>
    <recommendedName>
        <fullName evidence="1">PD-(D/E)XK endonuclease-like domain-containing protein</fullName>
    </recommendedName>
</protein>
<name>A0A1G1WSC2_9BACT</name>
<proteinExistence type="predicted"/>
<gene>
    <name evidence="2" type="ORF">A3F35_03535</name>
</gene>
<dbReference type="Proteomes" id="UP000178068">
    <property type="component" value="Unassembled WGS sequence"/>
</dbReference>
<reference evidence="2 3" key="1">
    <citation type="journal article" date="2016" name="Nat. Commun.">
        <title>Thousands of microbial genomes shed light on interconnected biogeochemical processes in an aquifer system.</title>
        <authorList>
            <person name="Anantharaman K."/>
            <person name="Brown C.T."/>
            <person name="Hug L.A."/>
            <person name="Sharon I."/>
            <person name="Castelle C.J."/>
            <person name="Probst A.J."/>
            <person name="Thomas B.C."/>
            <person name="Singh A."/>
            <person name="Wilkins M.J."/>
            <person name="Karaoz U."/>
            <person name="Brodie E.L."/>
            <person name="Williams K.H."/>
            <person name="Hubbard S.S."/>
            <person name="Banfield J.F."/>
        </authorList>
    </citation>
    <scope>NUCLEOTIDE SEQUENCE [LARGE SCALE GENOMIC DNA]</scope>
</reference>